<reference evidence="4" key="1">
    <citation type="submission" date="2025-08" db="UniProtKB">
        <authorList>
            <consortium name="Ensembl"/>
        </authorList>
    </citation>
    <scope>IDENTIFICATION</scope>
</reference>
<keyword evidence="1" id="KW-0597">Phosphoprotein</keyword>
<dbReference type="GO" id="GO:0016973">
    <property type="term" value="P:poly(A)+ mRNA export from nucleus"/>
    <property type="evidence" value="ECO:0007669"/>
    <property type="project" value="TreeGrafter"/>
</dbReference>
<keyword evidence="5" id="KW-1185">Reference proteome</keyword>
<dbReference type="Proteomes" id="UP000264820">
    <property type="component" value="Unplaced"/>
</dbReference>
<protein>
    <recommendedName>
        <fullName evidence="3">SAP domain-containing protein</fullName>
    </recommendedName>
</protein>
<comment type="similarity">
    <text evidence="2">Belongs to the SAP domain-containing ribonucleoprotein family.</text>
</comment>
<reference evidence="4" key="2">
    <citation type="submission" date="2025-09" db="UniProtKB">
        <authorList>
            <consortium name="Ensembl"/>
        </authorList>
    </citation>
    <scope>IDENTIFICATION</scope>
</reference>
<name>A0A3Q2YM21_HIPCM</name>
<dbReference type="InterPro" id="IPR036361">
    <property type="entry name" value="SAP_dom_sf"/>
</dbReference>
<dbReference type="STRING" id="109280.ENSHCOP00000014497"/>
<proteinExistence type="inferred from homology"/>
<sequence length="79" mass="9010">MCTQIVCDVMKLKLNELKGELQRRGLNARGLKAELMQRLQTALEKEPLTDSQGKPNIYIWDFPGRKKGEDQCFCNGIVV</sequence>
<dbReference type="Ensembl" id="ENSHCOT00000022132.1">
    <property type="protein sequence ID" value="ENSHCOP00000014497.1"/>
    <property type="gene ID" value="ENSHCOG00000017886.1"/>
</dbReference>
<evidence type="ECO:0000256" key="1">
    <source>
        <dbReference type="ARBA" id="ARBA00022553"/>
    </source>
</evidence>
<accession>A0A3Q2YM21</accession>
<evidence type="ECO:0000313" key="5">
    <source>
        <dbReference type="Proteomes" id="UP000264820"/>
    </source>
</evidence>
<dbReference type="InterPro" id="IPR052240">
    <property type="entry name" value="SAP_domain_ribonucleoprotein"/>
</dbReference>
<dbReference type="PROSITE" id="PS50800">
    <property type="entry name" value="SAP"/>
    <property type="match status" value="1"/>
</dbReference>
<organism evidence="4 5">
    <name type="scientific">Hippocampus comes</name>
    <name type="common">Tiger tail seahorse</name>
    <dbReference type="NCBI Taxonomy" id="109280"/>
    <lineage>
        <taxon>Eukaryota</taxon>
        <taxon>Metazoa</taxon>
        <taxon>Chordata</taxon>
        <taxon>Craniata</taxon>
        <taxon>Vertebrata</taxon>
        <taxon>Euteleostomi</taxon>
        <taxon>Actinopterygii</taxon>
        <taxon>Neopterygii</taxon>
        <taxon>Teleostei</taxon>
        <taxon>Neoteleostei</taxon>
        <taxon>Acanthomorphata</taxon>
        <taxon>Syngnathiaria</taxon>
        <taxon>Syngnathiformes</taxon>
        <taxon>Syngnathoidei</taxon>
        <taxon>Syngnathidae</taxon>
        <taxon>Hippocampus</taxon>
    </lineage>
</organism>
<evidence type="ECO:0000313" key="4">
    <source>
        <dbReference type="Ensembl" id="ENSHCOP00000014497.1"/>
    </source>
</evidence>
<dbReference type="PANTHER" id="PTHR46551">
    <property type="entry name" value="SAP DOMAIN-CONTAINING RIBONUCLEOPROTEIN"/>
    <property type="match status" value="1"/>
</dbReference>
<dbReference type="Pfam" id="PF02037">
    <property type="entry name" value="SAP"/>
    <property type="match status" value="1"/>
</dbReference>
<dbReference type="GO" id="GO:0005634">
    <property type="term" value="C:nucleus"/>
    <property type="evidence" value="ECO:0007669"/>
    <property type="project" value="TreeGrafter"/>
</dbReference>
<dbReference type="AlphaFoldDB" id="A0A3Q2YM21"/>
<dbReference type="Gene3D" id="1.10.720.30">
    <property type="entry name" value="SAP domain"/>
    <property type="match status" value="1"/>
</dbReference>
<evidence type="ECO:0000256" key="2">
    <source>
        <dbReference type="ARBA" id="ARBA00046328"/>
    </source>
</evidence>
<feature type="domain" description="SAP" evidence="3">
    <location>
        <begin position="9"/>
        <end position="43"/>
    </location>
</feature>
<evidence type="ECO:0000259" key="3">
    <source>
        <dbReference type="PROSITE" id="PS50800"/>
    </source>
</evidence>
<dbReference type="InterPro" id="IPR003034">
    <property type="entry name" value="SAP_dom"/>
</dbReference>
<dbReference type="SUPFAM" id="SSF68906">
    <property type="entry name" value="SAP domain"/>
    <property type="match status" value="1"/>
</dbReference>
<dbReference type="SMART" id="SM00513">
    <property type="entry name" value="SAP"/>
    <property type="match status" value="1"/>
</dbReference>
<dbReference type="PANTHER" id="PTHR46551:SF1">
    <property type="entry name" value="SAP DOMAIN-CONTAINING RIBONUCLEOPROTEIN"/>
    <property type="match status" value="1"/>
</dbReference>